<dbReference type="Gene3D" id="2.30.42.10">
    <property type="match status" value="1"/>
</dbReference>
<dbReference type="PANTHER" id="PTHR45706">
    <property type="entry name" value="TYROSINE-PROTEIN PHOSPHATASE"/>
    <property type="match status" value="1"/>
</dbReference>
<dbReference type="GO" id="GO:0005737">
    <property type="term" value="C:cytoplasm"/>
    <property type="evidence" value="ECO:0007669"/>
    <property type="project" value="TreeGrafter"/>
</dbReference>
<dbReference type="PROSITE" id="PS50106">
    <property type="entry name" value="PDZ"/>
    <property type="match status" value="1"/>
</dbReference>
<dbReference type="GO" id="GO:0004725">
    <property type="term" value="F:protein tyrosine phosphatase activity"/>
    <property type="evidence" value="ECO:0007669"/>
    <property type="project" value="InterPro"/>
</dbReference>
<protein>
    <recommendedName>
        <fullName evidence="5">Tyrosine-protein phosphatase non-receptor type 4</fullName>
    </recommendedName>
</protein>
<sequence length="241" mass="26783">MQPDENGRFGFNVKGGCDQKMPVIVSRVAPGTPADLCVPRLNEGDQVVLINGRDVAGHTHDQVVLLIKASCERHSGELVLLVRPNAVYDVVEEKLENEPDFQYIPEKAPLDSIHQDDHSLRESMVQLAAGLITGTVLTQFDMIFMCLILVKSNNANDFVFVSFQMEIPSSRIINQYIACQGPLPHTCADFWQMAWEQGCSTVVMLTTQAERGRVSHAAQSFSRLHRALSQESHVVWSLPSP</sequence>
<dbReference type="FunFam" id="2.30.42.10:FF:000045">
    <property type="entry name" value="Tyrosine-protein phosphatase non-receptor type"/>
    <property type="match status" value="1"/>
</dbReference>
<evidence type="ECO:0008006" key="5">
    <source>
        <dbReference type="Google" id="ProtNLM"/>
    </source>
</evidence>
<dbReference type="InterPro" id="IPR029021">
    <property type="entry name" value="Prot-tyrosine_phosphatase-like"/>
</dbReference>
<evidence type="ECO:0000313" key="4">
    <source>
        <dbReference type="Proteomes" id="UP001159641"/>
    </source>
</evidence>
<proteinExistence type="predicted"/>
<dbReference type="PANTHER" id="PTHR45706:SF7">
    <property type="entry name" value="TYROSINE-PROTEIN PHOSPHATASE NON-RECEPTOR TYPE 4"/>
    <property type="match status" value="1"/>
</dbReference>
<comment type="caution">
    <text evidence="3">The sequence shown here is derived from an EMBL/GenBank/DDBJ whole genome shotgun (WGS) entry which is preliminary data.</text>
</comment>
<dbReference type="Pfam" id="PF00102">
    <property type="entry name" value="Y_phosphatase"/>
    <property type="match status" value="1"/>
</dbReference>
<dbReference type="EMBL" id="JAIQCJ010000944">
    <property type="protein sequence ID" value="KAJ8793751.1"/>
    <property type="molecule type" value="Genomic_DNA"/>
</dbReference>
<dbReference type="SUPFAM" id="SSF52799">
    <property type="entry name" value="(Phosphotyrosine protein) phosphatases II"/>
    <property type="match status" value="1"/>
</dbReference>
<name>A0AB34HLS6_ESCRO</name>
<dbReference type="SMART" id="SM00228">
    <property type="entry name" value="PDZ"/>
    <property type="match status" value="1"/>
</dbReference>
<reference evidence="3 4" key="1">
    <citation type="submission" date="2022-11" db="EMBL/GenBank/DDBJ databases">
        <title>Whole genome sequence of Eschrichtius robustus ER-17-0199.</title>
        <authorList>
            <person name="Bruniche-Olsen A."/>
            <person name="Black A.N."/>
            <person name="Fields C.J."/>
            <person name="Walden K."/>
            <person name="Dewoody J.A."/>
        </authorList>
    </citation>
    <scope>NUCLEOTIDE SEQUENCE [LARGE SCALE GENOMIC DNA]</scope>
    <source>
        <strain evidence="3">ER-17-0199</strain>
        <tissue evidence="3">Blubber</tissue>
    </source>
</reference>
<accession>A0AB34HLS6</accession>
<evidence type="ECO:0000313" key="3">
    <source>
        <dbReference type="EMBL" id="KAJ8793751.1"/>
    </source>
</evidence>
<dbReference type="InterPro" id="IPR036034">
    <property type="entry name" value="PDZ_sf"/>
</dbReference>
<feature type="domain" description="PDZ" evidence="2">
    <location>
        <begin position="1"/>
        <end position="70"/>
    </location>
</feature>
<evidence type="ECO:0000259" key="1">
    <source>
        <dbReference type="PROSITE" id="PS50055"/>
    </source>
</evidence>
<dbReference type="CDD" id="cd06706">
    <property type="entry name" value="PDZ_PTPN3-4-like"/>
    <property type="match status" value="1"/>
</dbReference>
<dbReference type="GO" id="GO:0009898">
    <property type="term" value="C:cytoplasmic side of plasma membrane"/>
    <property type="evidence" value="ECO:0007669"/>
    <property type="project" value="TreeGrafter"/>
</dbReference>
<dbReference type="Proteomes" id="UP001159641">
    <property type="component" value="Unassembled WGS sequence"/>
</dbReference>
<dbReference type="Pfam" id="PF00595">
    <property type="entry name" value="PDZ"/>
    <property type="match status" value="1"/>
</dbReference>
<dbReference type="PROSITE" id="PS50055">
    <property type="entry name" value="TYR_PHOSPHATASE_PTP"/>
    <property type="match status" value="1"/>
</dbReference>
<dbReference type="Gene3D" id="3.90.190.10">
    <property type="entry name" value="Protein tyrosine phosphatase superfamily"/>
    <property type="match status" value="1"/>
</dbReference>
<organism evidence="3 4">
    <name type="scientific">Eschrichtius robustus</name>
    <name type="common">California gray whale</name>
    <name type="synonym">Eschrichtius gibbosus</name>
    <dbReference type="NCBI Taxonomy" id="9764"/>
    <lineage>
        <taxon>Eukaryota</taxon>
        <taxon>Metazoa</taxon>
        <taxon>Chordata</taxon>
        <taxon>Craniata</taxon>
        <taxon>Vertebrata</taxon>
        <taxon>Euteleostomi</taxon>
        <taxon>Mammalia</taxon>
        <taxon>Eutheria</taxon>
        <taxon>Laurasiatheria</taxon>
        <taxon>Artiodactyla</taxon>
        <taxon>Whippomorpha</taxon>
        <taxon>Cetacea</taxon>
        <taxon>Mysticeti</taxon>
        <taxon>Eschrichtiidae</taxon>
        <taxon>Eschrichtius</taxon>
    </lineage>
</organism>
<dbReference type="SUPFAM" id="SSF50156">
    <property type="entry name" value="PDZ domain-like"/>
    <property type="match status" value="1"/>
</dbReference>
<evidence type="ECO:0000259" key="2">
    <source>
        <dbReference type="PROSITE" id="PS50106"/>
    </source>
</evidence>
<dbReference type="InterPro" id="IPR001478">
    <property type="entry name" value="PDZ"/>
</dbReference>
<dbReference type="InterPro" id="IPR000242">
    <property type="entry name" value="PTP_cat"/>
</dbReference>
<feature type="domain" description="Tyrosine-protein phosphatase" evidence="1">
    <location>
        <begin position="140"/>
        <end position="241"/>
    </location>
</feature>
<keyword evidence="4" id="KW-1185">Reference proteome</keyword>
<dbReference type="AlphaFoldDB" id="A0AB34HLS6"/>
<gene>
    <name evidence="3" type="ORF">J1605_003562</name>
</gene>